<gene>
    <name evidence="2" type="ORF">EU557_03560</name>
</gene>
<sequence length="1182" mass="128374">MADASEVVLLRVQLDEGKTNDRLKQLVLDIEKTRAAQRELNAARKVGSVDDAAFARQTVALNDQLKKQRQEQTALSKNLELYSTATKGVADSYQAQQAQLSLAQRQYQQLAGSANNSTEETQALAKVIDELRGTLKTTDAGMGLFVRNVGNYGGAIEPLIAEMKRLELQQKNLTQDSPAYEQQRMKIVGFQQAINKAGAEAGLTYEQTQAKLTSYGDSIAPVIQNLVQLEQEQQKVGEGSEQYARIGFQIQKLKKEIAEPLPEVKVPTGSFEELTAELVKIRAQQQGLAEDSEAYTELERKATAYGVAVQAAGAKAGLSYEEAQKKVAEYSAAIEQATAELVKLEQEQSQVSESSEEYSKLGFQIQKLKTQIADTAKEPVKLGTAVKQVVGDVEVFGVSLNKVSEAKAKYTQAANLAKAATVAETGALGALRLALIATGLGALVVVLGSVVVFLTKTAEGTRLVEKVMNQLGAAVNVVTDRLGAVGKAVVQVLSGDFTAAAQTAKGALTGIGDEISREITLTGDLTKRQQQLDQQRRVNADTNKRLLRDEENLKNIRDNEFNSLQVRQKANEDAFKVEQAREGILVKQAKEQLAIYKEQIALRGGAAKAGAELLDKEAEARAELADLEEDAAGRRNEYITNRFQLTKEGLDKEKEAEKTAADARQKAADKALAARQNELKVQLGFLDLELAKVQANSEEELNILRRKLDTQHKLDLAQKDMTTRQKSLIDAKYEADKLKLETDTERKRAQEGLQAERDFVAGALSVAEVGTQQKYELSRRALELDTELQLAALDVREDNAAKEYAIRTKLAADLKQLATDNAAEEVERQRVALDERAQLLTLATDRQLLGLSQEEARRVQLSEGFLNARKAGILAERDAQILGTKEGSAERLRIEQETAARLLELDRQTTEGRKQLLGEQFEAIAALTANSVNSLNTIQEAAKSQALNRDSEQMRRQLAAAGDNAEQREKIQKAHAQNQERIEKEYAEKRRKIAIAQALIDLASGVMQILRAPAAPFVEPFATVVRGVQIGLLTATAGAQIAAISSQRFAEGGVLNGPSHSQGGIPLVHRLTGRPMGEAEGDEIILTKGVWRSPLLRPLASVLNVMGGGKPLAPSGHMALGGVVQSSFVRESVKGPAPALSAEEVGAGVVAAIRRSGAIKATIVDVKEGLARDEFTQSMSNT</sequence>
<feature type="coiled-coil region" evidence="1">
    <location>
        <begin position="156"/>
        <end position="183"/>
    </location>
</feature>
<keyword evidence="1" id="KW-0175">Coiled coil</keyword>
<evidence type="ECO:0000313" key="3">
    <source>
        <dbReference type="Proteomes" id="UP000298284"/>
    </source>
</evidence>
<dbReference type="OrthoDB" id="952449at2"/>
<proteinExistence type="predicted"/>
<dbReference type="Proteomes" id="UP000298284">
    <property type="component" value="Unassembled WGS sequence"/>
</dbReference>
<evidence type="ECO:0000256" key="1">
    <source>
        <dbReference type="SAM" id="Coils"/>
    </source>
</evidence>
<organism evidence="2 3">
    <name type="scientific">Hymenobacter wooponensis</name>
    <dbReference type="NCBI Taxonomy" id="1525360"/>
    <lineage>
        <taxon>Bacteria</taxon>
        <taxon>Pseudomonadati</taxon>
        <taxon>Bacteroidota</taxon>
        <taxon>Cytophagia</taxon>
        <taxon>Cytophagales</taxon>
        <taxon>Hymenobacteraceae</taxon>
        <taxon>Hymenobacter</taxon>
    </lineage>
</organism>
<protein>
    <submittedName>
        <fullName evidence="2">Uncharacterized protein</fullName>
    </submittedName>
</protein>
<dbReference type="AlphaFoldDB" id="A0A4Z0MTU9"/>
<name>A0A4Z0MTU9_9BACT</name>
<feature type="coiled-coil region" evidence="1">
    <location>
        <begin position="320"/>
        <end position="354"/>
    </location>
</feature>
<accession>A0A4Z0MTU9</accession>
<reference evidence="2 3" key="1">
    <citation type="submission" date="2019-04" db="EMBL/GenBank/DDBJ databases">
        <authorList>
            <person name="Feng G."/>
            <person name="Zhang J."/>
            <person name="Zhu H."/>
        </authorList>
    </citation>
    <scope>NUCLEOTIDE SEQUENCE [LARGE SCALE GENOMIC DNA]</scope>
    <source>
        <strain evidence="2 3">JCM 19491</strain>
    </source>
</reference>
<evidence type="ECO:0000313" key="2">
    <source>
        <dbReference type="EMBL" id="TGD82870.1"/>
    </source>
</evidence>
<dbReference type="RefSeq" id="WP_135529025.1">
    <property type="nucleotide sequence ID" value="NZ_SRKZ01000001.1"/>
</dbReference>
<dbReference type="EMBL" id="SRKZ01000001">
    <property type="protein sequence ID" value="TGD82870.1"/>
    <property type="molecule type" value="Genomic_DNA"/>
</dbReference>
<keyword evidence="3" id="KW-1185">Reference proteome</keyword>
<comment type="caution">
    <text evidence="2">The sequence shown here is derived from an EMBL/GenBank/DDBJ whole genome shotgun (WGS) entry which is preliminary data.</text>
</comment>
<feature type="coiled-coil region" evidence="1">
    <location>
        <begin position="610"/>
        <end position="637"/>
    </location>
</feature>